<comment type="caution">
    <text evidence="4">The sequence shown here is derived from an EMBL/GenBank/DDBJ whole genome shotgun (WGS) entry which is preliminary data.</text>
</comment>
<dbReference type="PROSITE" id="PS51352">
    <property type="entry name" value="THIOREDOXIN_2"/>
    <property type="match status" value="1"/>
</dbReference>
<dbReference type="InterPro" id="IPR013766">
    <property type="entry name" value="Thioredoxin_domain"/>
</dbReference>
<keyword evidence="2" id="KW-0186">Copper</keyword>
<feature type="domain" description="Thioredoxin" evidence="3">
    <location>
        <begin position="34"/>
        <end position="199"/>
    </location>
</feature>
<dbReference type="Pfam" id="PF02630">
    <property type="entry name" value="SCO1-SenC"/>
    <property type="match status" value="1"/>
</dbReference>
<dbReference type="PANTHER" id="PTHR12151:SF25">
    <property type="entry name" value="LINALOOL DEHYDRATASE_ISOMERASE DOMAIN-CONTAINING PROTEIN"/>
    <property type="match status" value="1"/>
</dbReference>
<dbReference type="PANTHER" id="PTHR12151">
    <property type="entry name" value="ELECTRON TRANSPORT PROTIN SCO1/SENC FAMILY MEMBER"/>
    <property type="match status" value="1"/>
</dbReference>
<organism evidence="4 5">
    <name type="scientific">Priestia endophytica DSM 13796</name>
    <dbReference type="NCBI Taxonomy" id="1121089"/>
    <lineage>
        <taxon>Bacteria</taxon>
        <taxon>Bacillati</taxon>
        <taxon>Bacillota</taxon>
        <taxon>Bacilli</taxon>
        <taxon>Bacillales</taxon>
        <taxon>Bacillaceae</taxon>
        <taxon>Priestia</taxon>
    </lineage>
</organism>
<evidence type="ECO:0000259" key="3">
    <source>
        <dbReference type="PROSITE" id="PS51352"/>
    </source>
</evidence>
<sequence>MKRKSFLWLVCALFLLTACGEKKEESKAETKEEQQLSDPIADFTYENQSGEPFSSKSLDGKVWIANFIFTSCTTVCPPMTSHMAKLQEKAKEEGADVEFVSFTVDPTVDSSEKLKEFSEGFEANSDNWQFLTGYSQEEIETFARENFYMNVQKPSSGDQVIHGTTFFLLNQKGQIVKDYDGVSNVPYADIIHEAKELEKSS</sequence>
<keyword evidence="5" id="KW-1185">Reference proteome</keyword>
<gene>
    <name evidence="4" type="ORF">SAMN02745910_01289</name>
</gene>
<dbReference type="InterPro" id="IPR036249">
    <property type="entry name" value="Thioredoxin-like_sf"/>
</dbReference>
<dbReference type="SUPFAM" id="SSF52833">
    <property type="entry name" value="Thioredoxin-like"/>
    <property type="match status" value="1"/>
</dbReference>
<name>A0A1I5Y7B7_9BACI</name>
<evidence type="ECO:0000256" key="1">
    <source>
        <dbReference type="ARBA" id="ARBA00010996"/>
    </source>
</evidence>
<dbReference type="CDD" id="cd02968">
    <property type="entry name" value="SCO"/>
    <property type="match status" value="1"/>
</dbReference>
<dbReference type="Proteomes" id="UP000182762">
    <property type="component" value="Unassembled WGS sequence"/>
</dbReference>
<dbReference type="PROSITE" id="PS51257">
    <property type="entry name" value="PROKAR_LIPOPROTEIN"/>
    <property type="match status" value="1"/>
</dbReference>
<proteinExistence type="inferred from homology"/>
<comment type="similarity">
    <text evidence="1">Belongs to the SCO1/2 family.</text>
</comment>
<dbReference type="GeneID" id="93710013"/>
<dbReference type="RefSeq" id="WP_061803711.1">
    <property type="nucleotide sequence ID" value="NZ_FOXX01000002.1"/>
</dbReference>
<accession>A0A1I5Y7B7</accession>
<protein>
    <submittedName>
        <fullName evidence="4">Protein SCO1/2</fullName>
    </submittedName>
</protein>
<evidence type="ECO:0000256" key="2">
    <source>
        <dbReference type="ARBA" id="ARBA00023008"/>
    </source>
</evidence>
<dbReference type="Gene3D" id="3.40.30.10">
    <property type="entry name" value="Glutaredoxin"/>
    <property type="match status" value="1"/>
</dbReference>
<evidence type="ECO:0000313" key="5">
    <source>
        <dbReference type="Proteomes" id="UP000182762"/>
    </source>
</evidence>
<evidence type="ECO:0000313" key="4">
    <source>
        <dbReference type="EMBL" id="SFQ40064.1"/>
    </source>
</evidence>
<dbReference type="EMBL" id="FOXX01000002">
    <property type="protein sequence ID" value="SFQ40064.1"/>
    <property type="molecule type" value="Genomic_DNA"/>
</dbReference>
<dbReference type="InterPro" id="IPR003782">
    <property type="entry name" value="SCO1/SenC"/>
</dbReference>
<reference evidence="4 5" key="1">
    <citation type="submission" date="2016-10" db="EMBL/GenBank/DDBJ databases">
        <authorList>
            <person name="Varghese N."/>
            <person name="Submissions S."/>
        </authorList>
    </citation>
    <scope>NUCLEOTIDE SEQUENCE [LARGE SCALE GENOMIC DNA]</scope>
    <source>
        <strain evidence="4 5">DSM 13796</strain>
    </source>
</reference>